<organism evidence="2 3">
    <name type="scientific">Gossypium harknessii</name>
    <dbReference type="NCBI Taxonomy" id="34285"/>
    <lineage>
        <taxon>Eukaryota</taxon>
        <taxon>Viridiplantae</taxon>
        <taxon>Streptophyta</taxon>
        <taxon>Embryophyta</taxon>
        <taxon>Tracheophyta</taxon>
        <taxon>Spermatophyta</taxon>
        <taxon>Magnoliopsida</taxon>
        <taxon>eudicotyledons</taxon>
        <taxon>Gunneridae</taxon>
        <taxon>Pentapetalae</taxon>
        <taxon>rosids</taxon>
        <taxon>malvids</taxon>
        <taxon>Malvales</taxon>
        <taxon>Malvaceae</taxon>
        <taxon>Malvoideae</taxon>
        <taxon>Gossypium</taxon>
    </lineage>
</organism>
<gene>
    <name evidence="2" type="ORF">Gohar_003164</name>
</gene>
<comment type="caution">
    <text evidence="2">The sequence shown here is derived from an EMBL/GenBank/DDBJ whole genome shotgun (WGS) entry which is preliminary data.</text>
</comment>
<evidence type="ECO:0000313" key="2">
    <source>
        <dbReference type="EMBL" id="MBA0811242.1"/>
    </source>
</evidence>
<name>A0A7J9HN41_9ROSI</name>
<keyword evidence="3" id="KW-1185">Reference proteome</keyword>
<protein>
    <submittedName>
        <fullName evidence="2">Uncharacterized protein</fullName>
    </submittedName>
</protein>
<proteinExistence type="predicted"/>
<feature type="region of interest" description="Disordered" evidence="1">
    <location>
        <begin position="1"/>
        <end position="38"/>
    </location>
</feature>
<sequence>MDVSSTQSQSSNPNNVDSTFPKKKKKSSEARESNSSTSLIDAAMLLGDNIRIVDLELRMSIASEIEVRNDHSRKGTNSLYVLR</sequence>
<reference evidence="2 3" key="1">
    <citation type="journal article" date="2019" name="Genome Biol. Evol.">
        <title>Insights into the evolution of the New World diploid cottons (Gossypium, subgenus Houzingenia) based on genome sequencing.</title>
        <authorList>
            <person name="Grover C.E."/>
            <person name="Arick M.A. 2nd"/>
            <person name="Thrash A."/>
            <person name="Conover J.L."/>
            <person name="Sanders W.S."/>
            <person name="Peterson D.G."/>
            <person name="Frelichowski J.E."/>
            <person name="Scheffler J.A."/>
            <person name="Scheffler B.E."/>
            <person name="Wendel J.F."/>
        </authorList>
    </citation>
    <scope>NUCLEOTIDE SEQUENCE [LARGE SCALE GENOMIC DNA]</scope>
    <source>
        <strain evidence="2">0</strain>
        <tissue evidence="2">Leaf</tissue>
    </source>
</reference>
<dbReference type="AlphaFoldDB" id="A0A7J9HN41"/>
<evidence type="ECO:0000256" key="1">
    <source>
        <dbReference type="SAM" id="MobiDB-lite"/>
    </source>
</evidence>
<evidence type="ECO:0000313" key="3">
    <source>
        <dbReference type="Proteomes" id="UP000593560"/>
    </source>
</evidence>
<feature type="compositionally biased region" description="Low complexity" evidence="1">
    <location>
        <begin position="1"/>
        <end position="11"/>
    </location>
</feature>
<dbReference type="EMBL" id="JABFAD010000010">
    <property type="protein sequence ID" value="MBA0811242.1"/>
    <property type="molecule type" value="Genomic_DNA"/>
</dbReference>
<dbReference type="Proteomes" id="UP000593560">
    <property type="component" value="Unassembled WGS sequence"/>
</dbReference>
<accession>A0A7J9HN41</accession>
<dbReference type="OrthoDB" id="996467at2759"/>